<dbReference type="InterPro" id="IPR011856">
    <property type="entry name" value="tRNA_endonuc-like_dom_sf"/>
</dbReference>
<evidence type="ECO:0000256" key="5">
    <source>
        <dbReference type="ARBA" id="ARBA00023125"/>
    </source>
</evidence>
<dbReference type="Pfam" id="PF21003">
    <property type="entry name" value="NucS_N"/>
    <property type="match status" value="1"/>
</dbReference>
<evidence type="ECO:0000313" key="9">
    <source>
        <dbReference type="EMBL" id="SMB85420.1"/>
    </source>
</evidence>
<protein>
    <recommendedName>
        <fullName evidence="6">Endonuclease NucS</fullName>
        <ecNumber evidence="6">3.1.-.-</ecNumber>
    </recommendedName>
</protein>
<feature type="domain" description="Endonuclease NucS N-terminal PH-like" evidence="8">
    <location>
        <begin position="32"/>
        <end position="107"/>
    </location>
</feature>
<keyword evidence="1 6" id="KW-0963">Cytoplasm</keyword>
<evidence type="ECO:0000256" key="3">
    <source>
        <dbReference type="ARBA" id="ARBA00022759"/>
    </source>
</evidence>
<dbReference type="HAMAP" id="MF_00722">
    <property type="entry name" value="NucS"/>
    <property type="match status" value="1"/>
</dbReference>
<proteinExistence type="inferred from homology"/>
<evidence type="ECO:0000259" key="7">
    <source>
        <dbReference type="Pfam" id="PF01939"/>
    </source>
</evidence>
<dbReference type="GO" id="GO:0000014">
    <property type="term" value="F:single-stranded DNA endodeoxyribonuclease activity"/>
    <property type="evidence" value="ECO:0007669"/>
    <property type="project" value="UniProtKB-UniRule"/>
</dbReference>
<sequence>MLEEHLVSPTPDALTTFLQRQIHSGCLVQVAGEMEVQYMGRAMSMAEAGQYLVLLKGDGSLQVHGPKGVKPMNWQPKTDSVQVTVERGYCVLRAHRRKPDELVTITMLLPTLAQAIRLQEAAFELSGSEAQMQETLARHPELIEPGLTVLNRELVTAAGGIDLYARDREGRFVVVELKRGRATQDAVSQLARYVDAAQRLTGGVVRGILAAPEMTGPARLELERRVLEFVQVTALPALEQQAVQPGLFD</sequence>
<dbReference type="EMBL" id="FWWU01000008">
    <property type="protein sequence ID" value="SMB85420.1"/>
    <property type="molecule type" value="Genomic_DNA"/>
</dbReference>
<comment type="function">
    <text evidence="6">Cleaves both 3' and 5' ssDNA extremities of branched DNA structures.</text>
</comment>
<accession>A0A1W1UWJ4</accession>
<dbReference type="Pfam" id="PF01939">
    <property type="entry name" value="NucS_C"/>
    <property type="match status" value="1"/>
</dbReference>
<dbReference type="CDD" id="cd22341">
    <property type="entry name" value="NucS-like"/>
    <property type="match status" value="1"/>
</dbReference>
<reference evidence="9 10" key="1">
    <citation type="submission" date="2017-04" db="EMBL/GenBank/DDBJ databases">
        <authorList>
            <person name="Afonso C.L."/>
            <person name="Miller P.J."/>
            <person name="Scott M.A."/>
            <person name="Spackman E."/>
            <person name="Goraichik I."/>
            <person name="Dimitrov K.M."/>
            <person name="Suarez D.L."/>
            <person name="Swayne D.E."/>
        </authorList>
    </citation>
    <scope>NUCLEOTIDE SEQUENCE [LARGE SCALE GENOMIC DNA]</scope>
    <source>
        <strain evidence="9 10">KR-140</strain>
    </source>
</reference>
<dbReference type="Gene3D" id="2.70.180.20">
    <property type="match status" value="1"/>
</dbReference>
<evidence type="ECO:0000256" key="2">
    <source>
        <dbReference type="ARBA" id="ARBA00022722"/>
    </source>
</evidence>
<evidence type="ECO:0000256" key="6">
    <source>
        <dbReference type="HAMAP-Rule" id="MF_00722"/>
    </source>
</evidence>
<dbReference type="InterPro" id="IPR002793">
    <property type="entry name" value="Endonuclease_NucS"/>
</dbReference>
<evidence type="ECO:0000259" key="8">
    <source>
        <dbReference type="Pfam" id="PF21003"/>
    </source>
</evidence>
<dbReference type="GO" id="GO:0003677">
    <property type="term" value="F:DNA binding"/>
    <property type="evidence" value="ECO:0007669"/>
    <property type="project" value="UniProtKB-KW"/>
</dbReference>
<evidence type="ECO:0000313" key="10">
    <source>
        <dbReference type="Proteomes" id="UP000192582"/>
    </source>
</evidence>
<keyword evidence="5 6" id="KW-0238">DNA-binding</keyword>
<keyword evidence="10" id="KW-1185">Reference proteome</keyword>
<dbReference type="STRING" id="695939.SAMN00790413_03394"/>
<dbReference type="PANTHER" id="PTHR38814">
    <property type="entry name" value="ENDONUCLEASE NUCS"/>
    <property type="match status" value="1"/>
</dbReference>
<dbReference type="AlphaFoldDB" id="A0A1W1UWJ4"/>
<feature type="domain" description="Endonuclease NucS C-terminal" evidence="7">
    <location>
        <begin position="128"/>
        <end position="233"/>
    </location>
</feature>
<evidence type="ECO:0000256" key="4">
    <source>
        <dbReference type="ARBA" id="ARBA00022801"/>
    </source>
</evidence>
<dbReference type="OrthoDB" id="3344925at2"/>
<organism evidence="9 10">
    <name type="scientific">Deinococcus hopiensis KR-140</name>
    <dbReference type="NCBI Taxonomy" id="695939"/>
    <lineage>
        <taxon>Bacteria</taxon>
        <taxon>Thermotogati</taxon>
        <taxon>Deinococcota</taxon>
        <taxon>Deinococci</taxon>
        <taxon>Deinococcales</taxon>
        <taxon>Deinococcaceae</taxon>
        <taxon>Deinococcus</taxon>
    </lineage>
</organism>
<evidence type="ECO:0000256" key="1">
    <source>
        <dbReference type="ARBA" id="ARBA00022490"/>
    </source>
</evidence>
<dbReference type="GO" id="GO:0005737">
    <property type="term" value="C:cytoplasm"/>
    <property type="evidence" value="ECO:0007669"/>
    <property type="project" value="UniProtKB-SubCell"/>
</dbReference>
<gene>
    <name evidence="6" type="primary">nucS</name>
    <name evidence="9" type="ORF">SAMN00790413_03394</name>
</gene>
<dbReference type="InterPro" id="IPR048302">
    <property type="entry name" value="NucS_N"/>
</dbReference>
<dbReference type="Proteomes" id="UP000192582">
    <property type="component" value="Unassembled WGS sequence"/>
</dbReference>
<keyword evidence="2 6" id="KW-0540">Nuclease</keyword>
<dbReference type="EC" id="3.1.-.-" evidence="6"/>
<dbReference type="RefSeq" id="WP_084047349.1">
    <property type="nucleotide sequence ID" value="NZ_FWWU01000008.1"/>
</dbReference>
<dbReference type="InterPro" id="IPR049173">
    <property type="entry name" value="NucS_N_sf"/>
</dbReference>
<comment type="similarity">
    <text evidence="6">Belongs to the NucS endonuclease family.</text>
</comment>
<dbReference type="NCBIfam" id="NF003270">
    <property type="entry name" value="PRK04247.1"/>
    <property type="match status" value="1"/>
</dbReference>
<name>A0A1W1UWJ4_9DEIO</name>
<keyword evidence="3 6" id="KW-0255">Endonuclease</keyword>
<keyword evidence="4 6" id="KW-0378">Hydrolase</keyword>
<comment type="subcellular location">
    <subcellularLocation>
        <location evidence="6">Cytoplasm</location>
    </subcellularLocation>
</comment>
<dbReference type="Gene3D" id="3.40.1350.10">
    <property type="match status" value="1"/>
</dbReference>
<dbReference type="InterPro" id="IPR048301">
    <property type="entry name" value="NucS_C"/>
</dbReference>
<dbReference type="PANTHER" id="PTHR38814:SF1">
    <property type="entry name" value="ENDONUCLEASE NUCS"/>
    <property type="match status" value="1"/>
</dbReference>